<feature type="signal peptide" evidence="1">
    <location>
        <begin position="1"/>
        <end position="26"/>
    </location>
</feature>
<proteinExistence type="predicted"/>
<protein>
    <submittedName>
        <fullName evidence="2">Uncharacterized protein</fullName>
    </submittedName>
</protein>
<dbReference type="RefSeq" id="WP_176929556.1">
    <property type="nucleotide sequence ID" value="NZ_FNET01000003.1"/>
</dbReference>
<reference evidence="3" key="1">
    <citation type="submission" date="2016-10" db="EMBL/GenBank/DDBJ databases">
        <authorList>
            <person name="Varghese N."/>
            <person name="Submissions S."/>
        </authorList>
    </citation>
    <scope>NUCLEOTIDE SEQUENCE [LARGE SCALE GENOMIC DNA]</scope>
    <source>
        <strain evidence="3">DSM 44796</strain>
    </source>
</reference>
<gene>
    <name evidence="2" type="ORF">SAMN04488074_103439</name>
</gene>
<dbReference type="Proteomes" id="UP000199682">
    <property type="component" value="Unassembled WGS sequence"/>
</dbReference>
<feature type="chain" id="PRO_5011432687" evidence="1">
    <location>
        <begin position="27"/>
        <end position="54"/>
    </location>
</feature>
<dbReference type="AlphaFoldDB" id="A0A1G8XE87"/>
<dbReference type="EMBL" id="FNET01000003">
    <property type="protein sequence ID" value="SDJ88255.1"/>
    <property type="molecule type" value="Genomic_DNA"/>
</dbReference>
<accession>A0A1G8XE87</accession>
<evidence type="ECO:0000313" key="3">
    <source>
        <dbReference type="Proteomes" id="UP000199682"/>
    </source>
</evidence>
<evidence type="ECO:0000256" key="1">
    <source>
        <dbReference type="SAM" id="SignalP"/>
    </source>
</evidence>
<organism evidence="2 3">
    <name type="scientific">Lentzea albidocapillata subsp. violacea</name>
    <dbReference type="NCBI Taxonomy" id="128104"/>
    <lineage>
        <taxon>Bacteria</taxon>
        <taxon>Bacillati</taxon>
        <taxon>Actinomycetota</taxon>
        <taxon>Actinomycetes</taxon>
        <taxon>Pseudonocardiales</taxon>
        <taxon>Pseudonocardiaceae</taxon>
        <taxon>Lentzea</taxon>
    </lineage>
</organism>
<evidence type="ECO:0000313" key="2">
    <source>
        <dbReference type="EMBL" id="SDJ88255.1"/>
    </source>
</evidence>
<keyword evidence="1" id="KW-0732">Signal</keyword>
<name>A0A1G8XE87_9PSEU</name>
<sequence length="54" mass="5744">MRTTVLAAVTALAVPVPLTSAGTAQAEVRDGWSVRICELNSHGTPYSKVRRTFG</sequence>